<evidence type="ECO:0000313" key="2">
    <source>
        <dbReference type="EMBL" id="GGW74360.1"/>
    </source>
</evidence>
<accession>A0A918JDZ3</accession>
<keyword evidence="3" id="KW-1185">Reference proteome</keyword>
<name>A0A918JDZ3_9ACTN</name>
<evidence type="ECO:0000256" key="1">
    <source>
        <dbReference type="SAM" id="MobiDB-lite"/>
    </source>
</evidence>
<sequence>MVTSQGDEPEAGRTRPESGSALRARDAHPLPRDAAEARLAEALRTGPFPEALRAALAARGLALHRVRHRLEQRGINVGVTSLSYWQRGIRRPDRPESLRAVTALEEVLELPEHSLTRLLGPRAPADQPVARPFRMLVGPGSALERLLGELEAPRDGGLHTVLQYERVQIDGDRRLASREAQHVVRAHRDGVDRYTAIHVGEVGCDTGRIGVVGVENCRVGRVRRAAEAGILAVELLFDARLGAGETAALRYRFEDGTGEPSREYFRGFSYAGGGYVLQVAFDRAALPVRCRRFGRPSVHVPPEFVADLTLNAHGTVHIVEPEIQPGHVGVTWDWD</sequence>
<dbReference type="Proteomes" id="UP000620224">
    <property type="component" value="Unassembled WGS sequence"/>
</dbReference>
<dbReference type="EMBL" id="BMUE01000017">
    <property type="protein sequence ID" value="GGW74360.1"/>
    <property type="molecule type" value="Genomic_DNA"/>
</dbReference>
<comment type="caution">
    <text evidence="2">The sequence shown here is derived from an EMBL/GenBank/DDBJ whole genome shotgun (WGS) entry which is preliminary data.</text>
</comment>
<gene>
    <name evidence="2" type="ORF">GCM10010503_59930</name>
</gene>
<dbReference type="AlphaFoldDB" id="A0A918JDZ3"/>
<evidence type="ECO:0008006" key="4">
    <source>
        <dbReference type="Google" id="ProtNLM"/>
    </source>
</evidence>
<protein>
    <recommendedName>
        <fullName evidence="4">XRE family transcriptional regulator</fullName>
    </recommendedName>
</protein>
<evidence type="ECO:0000313" key="3">
    <source>
        <dbReference type="Proteomes" id="UP000620224"/>
    </source>
</evidence>
<feature type="region of interest" description="Disordered" evidence="1">
    <location>
        <begin position="1"/>
        <end position="31"/>
    </location>
</feature>
<reference evidence="2" key="2">
    <citation type="submission" date="2020-09" db="EMBL/GenBank/DDBJ databases">
        <authorList>
            <person name="Sun Q."/>
            <person name="Ohkuma M."/>
        </authorList>
    </citation>
    <scope>NUCLEOTIDE SEQUENCE</scope>
    <source>
        <strain evidence="2">JCM 4490</strain>
    </source>
</reference>
<reference evidence="2" key="1">
    <citation type="journal article" date="2014" name="Int. J. Syst. Evol. Microbiol.">
        <title>Complete genome sequence of Corynebacterium casei LMG S-19264T (=DSM 44701T), isolated from a smear-ripened cheese.</title>
        <authorList>
            <consortium name="US DOE Joint Genome Institute (JGI-PGF)"/>
            <person name="Walter F."/>
            <person name="Albersmeier A."/>
            <person name="Kalinowski J."/>
            <person name="Ruckert C."/>
        </authorList>
    </citation>
    <scope>NUCLEOTIDE SEQUENCE</scope>
    <source>
        <strain evidence="2">JCM 4490</strain>
    </source>
</reference>
<proteinExistence type="predicted"/>
<organism evidence="2 3">
    <name type="scientific">Streptomyces lucensis JCM 4490</name>
    <dbReference type="NCBI Taxonomy" id="1306176"/>
    <lineage>
        <taxon>Bacteria</taxon>
        <taxon>Bacillati</taxon>
        <taxon>Actinomycetota</taxon>
        <taxon>Actinomycetes</taxon>
        <taxon>Kitasatosporales</taxon>
        <taxon>Streptomycetaceae</taxon>
        <taxon>Streptomyces</taxon>
    </lineage>
</organism>